<protein>
    <submittedName>
        <fullName evidence="6">HTH-type transcriptional regulator GltC</fullName>
    </submittedName>
</protein>
<sequence length="303" mass="33395">MELRNIQYFIAIAEEKSFSKAALRLGISQPPLSMQIKKLEREIGVELFYRYSHGVALTPAGETFLKMVLPVQNQLKNAVKLTQSMANGELGELRLGFTGTSILNSLIPTAIQAFQQQYPQVNLVLKEANSLILIESLLNNELDIAIVRPPAQYPKAITIRNLIDEKLIAALPIQYPAKDEVIDLAEFKYESFIVSPPEVSAGLYAAILNSCQQHGFTPKIGQQAPQIVSILSLVAANLGISLVPESTQQLKIEGIKYKYLKNKTATIGLGIAFKADLHSQPAINFSSLLNSIVRQHHHLKGSL</sequence>
<dbReference type="Proteomes" id="UP000196240">
    <property type="component" value="Unassembled WGS sequence"/>
</dbReference>
<evidence type="ECO:0000313" key="6">
    <source>
        <dbReference type="EMBL" id="SJX23114.1"/>
    </source>
</evidence>
<evidence type="ECO:0000256" key="4">
    <source>
        <dbReference type="ARBA" id="ARBA00023163"/>
    </source>
</evidence>
<keyword evidence="2" id="KW-0805">Transcription regulation</keyword>
<dbReference type="GO" id="GO:0003700">
    <property type="term" value="F:DNA-binding transcription factor activity"/>
    <property type="evidence" value="ECO:0007669"/>
    <property type="project" value="InterPro"/>
</dbReference>
<reference evidence="6 7" key="1">
    <citation type="submission" date="2017-02" db="EMBL/GenBank/DDBJ databases">
        <authorList>
            <person name="Peterson S.W."/>
        </authorList>
    </citation>
    <scope>NUCLEOTIDE SEQUENCE [LARGE SCALE GENOMIC DNA]</scope>
    <source>
        <strain evidence="6">C6</strain>
    </source>
</reference>
<dbReference type="InterPro" id="IPR036390">
    <property type="entry name" value="WH_DNA-bd_sf"/>
</dbReference>
<dbReference type="PROSITE" id="PS50931">
    <property type="entry name" value="HTH_LYSR"/>
    <property type="match status" value="1"/>
</dbReference>
<dbReference type="SUPFAM" id="SSF46785">
    <property type="entry name" value="Winged helix' DNA-binding domain"/>
    <property type="match status" value="1"/>
</dbReference>
<dbReference type="Gene3D" id="3.40.190.10">
    <property type="entry name" value="Periplasmic binding protein-like II"/>
    <property type="match status" value="2"/>
</dbReference>
<evidence type="ECO:0000256" key="1">
    <source>
        <dbReference type="ARBA" id="ARBA00009437"/>
    </source>
</evidence>
<dbReference type="InterPro" id="IPR005119">
    <property type="entry name" value="LysR_subst-bd"/>
</dbReference>
<dbReference type="InterPro" id="IPR037410">
    <property type="entry name" value="BudR_PBP2"/>
</dbReference>
<accession>A0A1R7QFQ0</accession>
<gene>
    <name evidence="6" type="primary">gltC_2</name>
    <name evidence="6" type="ORF">ACNJC6_02770</name>
</gene>
<organism evidence="6 7">
    <name type="scientific">Acinetobacter johnsonii</name>
    <dbReference type="NCBI Taxonomy" id="40214"/>
    <lineage>
        <taxon>Bacteria</taxon>
        <taxon>Pseudomonadati</taxon>
        <taxon>Pseudomonadota</taxon>
        <taxon>Gammaproteobacteria</taxon>
        <taxon>Moraxellales</taxon>
        <taxon>Moraxellaceae</taxon>
        <taxon>Acinetobacter</taxon>
    </lineage>
</organism>
<keyword evidence="4" id="KW-0804">Transcription</keyword>
<dbReference type="GO" id="GO:0032993">
    <property type="term" value="C:protein-DNA complex"/>
    <property type="evidence" value="ECO:0007669"/>
    <property type="project" value="TreeGrafter"/>
</dbReference>
<dbReference type="PRINTS" id="PR00039">
    <property type="entry name" value="HTHLYSR"/>
</dbReference>
<keyword evidence="3" id="KW-0238">DNA-binding</keyword>
<dbReference type="Pfam" id="PF00126">
    <property type="entry name" value="HTH_1"/>
    <property type="match status" value="1"/>
</dbReference>
<evidence type="ECO:0000256" key="3">
    <source>
        <dbReference type="ARBA" id="ARBA00023125"/>
    </source>
</evidence>
<comment type="similarity">
    <text evidence="1">Belongs to the LysR transcriptional regulatory family.</text>
</comment>
<dbReference type="Pfam" id="PF03466">
    <property type="entry name" value="LysR_substrate"/>
    <property type="match status" value="1"/>
</dbReference>
<evidence type="ECO:0000313" key="7">
    <source>
        <dbReference type="Proteomes" id="UP000196240"/>
    </source>
</evidence>
<name>A0A1R7QFQ0_ACIJO</name>
<dbReference type="Gene3D" id="1.10.10.10">
    <property type="entry name" value="Winged helix-like DNA-binding domain superfamily/Winged helix DNA-binding domain"/>
    <property type="match status" value="1"/>
</dbReference>
<dbReference type="InterPro" id="IPR036388">
    <property type="entry name" value="WH-like_DNA-bd_sf"/>
</dbReference>
<dbReference type="InterPro" id="IPR000847">
    <property type="entry name" value="LysR_HTH_N"/>
</dbReference>
<dbReference type="PANTHER" id="PTHR30346">
    <property type="entry name" value="TRANSCRIPTIONAL DUAL REGULATOR HCAR-RELATED"/>
    <property type="match status" value="1"/>
</dbReference>
<dbReference type="CDD" id="cd08451">
    <property type="entry name" value="PBP2_BudR"/>
    <property type="match status" value="1"/>
</dbReference>
<dbReference type="PANTHER" id="PTHR30346:SF30">
    <property type="entry name" value="SMALL NEUTRAL PROTEASE REGULATORY PROTEIN"/>
    <property type="match status" value="1"/>
</dbReference>
<evidence type="ECO:0000259" key="5">
    <source>
        <dbReference type="PROSITE" id="PS50931"/>
    </source>
</evidence>
<dbReference type="EMBL" id="FUUY01000010">
    <property type="protein sequence ID" value="SJX23114.1"/>
    <property type="molecule type" value="Genomic_DNA"/>
</dbReference>
<dbReference type="RefSeq" id="WP_087014043.1">
    <property type="nucleotide sequence ID" value="NZ_FUUY01000010.1"/>
</dbReference>
<evidence type="ECO:0000256" key="2">
    <source>
        <dbReference type="ARBA" id="ARBA00023015"/>
    </source>
</evidence>
<dbReference type="SUPFAM" id="SSF53850">
    <property type="entry name" value="Periplasmic binding protein-like II"/>
    <property type="match status" value="1"/>
</dbReference>
<dbReference type="FunFam" id="1.10.10.10:FF:000001">
    <property type="entry name" value="LysR family transcriptional regulator"/>
    <property type="match status" value="1"/>
</dbReference>
<dbReference type="AlphaFoldDB" id="A0A1R7QFQ0"/>
<feature type="domain" description="HTH lysR-type" evidence="5">
    <location>
        <begin position="1"/>
        <end position="58"/>
    </location>
</feature>
<proteinExistence type="inferred from homology"/>
<dbReference type="GO" id="GO:0003677">
    <property type="term" value="F:DNA binding"/>
    <property type="evidence" value="ECO:0007669"/>
    <property type="project" value="UniProtKB-KW"/>
</dbReference>